<keyword evidence="1" id="KW-1133">Transmembrane helix</keyword>
<protein>
    <submittedName>
        <fullName evidence="2">Uncharacterized protein</fullName>
    </submittedName>
</protein>
<keyword evidence="1" id="KW-0472">Membrane</keyword>
<accession>A0A1H0XI42</accession>
<evidence type="ECO:0000313" key="3">
    <source>
        <dbReference type="Proteomes" id="UP000199481"/>
    </source>
</evidence>
<keyword evidence="3" id="KW-1185">Reference proteome</keyword>
<evidence type="ECO:0000256" key="1">
    <source>
        <dbReference type="SAM" id="Phobius"/>
    </source>
</evidence>
<sequence>MKQYDEYQKLMRYKYGYYSFIYLISLLALNYILGLFFNFQWGASKETEMLIIMFVVAIFFANISVYHNAYFRKKDDKKGYSWLLLIVGLLGLYTTYQTFLVRPEEIMINGKINEGATQFFSGILFVSIPITYFIKNKIDEKRERKEG</sequence>
<feature type="transmembrane region" description="Helical" evidence="1">
    <location>
        <begin position="116"/>
        <end position="134"/>
    </location>
</feature>
<dbReference type="AlphaFoldDB" id="A0A1H0XI42"/>
<name>A0A1H0XI42_9LACT</name>
<reference evidence="3" key="1">
    <citation type="submission" date="2016-10" db="EMBL/GenBank/DDBJ databases">
        <authorList>
            <person name="Varghese N."/>
            <person name="Submissions S."/>
        </authorList>
    </citation>
    <scope>NUCLEOTIDE SEQUENCE [LARGE SCALE GENOMIC DNA]</scope>
    <source>
        <strain evidence="3">MPL-11</strain>
    </source>
</reference>
<organism evidence="2 3">
    <name type="scientific">Carnobacterium viridans</name>
    <dbReference type="NCBI Taxonomy" id="174587"/>
    <lineage>
        <taxon>Bacteria</taxon>
        <taxon>Bacillati</taxon>
        <taxon>Bacillota</taxon>
        <taxon>Bacilli</taxon>
        <taxon>Lactobacillales</taxon>
        <taxon>Carnobacteriaceae</taxon>
        <taxon>Carnobacterium</taxon>
    </lineage>
</organism>
<proteinExistence type="predicted"/>
<evidence type="ECO:0000313" key="2">
    <source>
        <dbReference type="EMBL" id="SDQ02610.1"/>
    </source>
</evidence>
<feature type="transmembrane region" description="Helical" evidence="1">
    <location>
        <begin position="79"/>
        <end position="96"/>
    </location>
</feature>
<dbReference type="RefSeq" id="WP_089974383.1">
    <property type="nucleotide sequence ID" value="NZ_FNJW01000003.1"/>
</dbReference>
<dbReference type="OrthoDB" id="2157087at2"/>
<gene>
    <name evidence="2" type="ORF">SAMN04487752_0125</name>
</gene>
<feature type="transmembrane region" description="Helical" evidence="1">
    <location>
        <begin position="49"/>
        <end position="67"/>
    </location>
</feature>
<dbReference type="Proteomes" id="UP000199481">
    <property type="component" value="Unassembled WGS sequence"/>
</dbReference>
<dbReference type="EMBL" id="FNJW01000003">
    <property type="protein sequence ID" value="SDQ02610.1"/>
    <property type="molecule type" value="Genomic_DNA"/>
</dbReference>
<keyword evidence="1" id="KW-0812">Transmembrane</keyword>
<feature type="transmembrane region" description="Helical" evidence="1">
    <location>
        <begin position="20"/>
        <end position="43"/>
    </location>
</feature>